<dbReference type="KEGG" id="vcn:VOLCADRAFT_93968"/>
<name>D8U3J9_VOLCA</name>
<dbReference type="InParanoid" id="D8U3J9"/>
<keyword evidence="3" id="KW-1185">Reference proteome</keyword>
<feature type="region of interest" description="Disordered" evidence="1">
    <location>
        <begin position="522"/>
        <end position="544"/>
    </location>
</feature>
<dbReference type="EMBL" id="GL378355">
    <property type="protein sequence ID" value="EFJ45834.1"/>
    <property type="molecule type" value="Genomic_DNA"/>
</dbReference>
<protein>
    <submittedName>
        <fullName evidence="2">Uncharacterized protein</fullName>
    </submittedName>
</protein>
<sequence length="658" mass="67496">MHSAWQHDPGCQNPVAAADAMAVAAVSSPAASQSVRSVSSTRFDPNSRAGRDGSADGNGERGGRAGGHGEGNDGNFGLQLGCERGTVAAAAAAPALNGLTPGNEPDSKQAAPGVFTMPHPTASPTAAVAMAAAAAVAVRSLSLPGAAPTCPVMAPPLPLRRRRPPWGLLKKWPGRICMDLDFDWNFVLGLRLGRGSCPGKLPGPQKGDTSAAAAAETLDSLDTTSTLAPCCVHHSAAPALPFPTAITTTATSVAQATTGLMETLDVRVMERLLRASRCSGGGRGSESGFDDCNSTLGERTAFAGGSGVGGRRQRQCLVWRQRSAASQARRRDCQKGYHCIGGDDEGEGEGVAAWAQANGLWTVLPARPGLGCSSTLLSGLVPFPPVCEGLLGAQDPVIPSGLSDGLAVGEMFPYNFQPIAFMPHSGVLNGGGITDHARYSGGFVNTGGVSGGLHGGSPICTECTLGTDGATSPPLHPLPLPQRHRAVHLGYHPQPETGPPGSNQEAAAAAAQRLVQALCPPQLRGGRDTAGPPPTGGHSGSRSGAVSSIWGFGGTLGVYGNMGFVQSLDNPLLEVTASAVVRRKRRWANCTNSAKSVYGRDSCSYRDHGVQWAGLWQGSRGPAAVWLPGVILGKDVQRSLANARGSASVIMNQQNTNI</sequence>
<reference evidence="2 3" key="1">
    <citation type="journal article" date="2010" name="Science">
        <title>Genomic analysis of organismal complexity in the multicellular green alga Volvox carteri.</title>
        <authorList>
            <person name="Prochnik S.E."/>
            <person name="Umen J."/>
            <person name="Nedelcu A.M."/>
            <person name="Hallmann A."/>
            <person name="Miller S.M."/>
            <person name="Nishii I."/>
            <person name="Ferris P."/>
            <person name="Kuo A."/>
            <person name="Mitros T."/>
            <person name="Fritz-Laylin L.K."/>
            <person name="Hellsten U."/>
            <person name="Chapman J."/>
            <person name="Simakov O."/>
            <person name="Rensing S.A."/>
            <person name="Terry A."/>
            <person name="Pangilinan J."/>
            <person name="Kapitonov V."/>
            <person name="Jurka J."/>
            <person name="Salamov A."/>
            <person name="Shapiro H."/>
            <person name="Schmutz J."/>
            <person name="Grimwood J."/>
            <person name="Lindquist E."/>
            <person name="Lucas S."/>
            <person name="Grigoriev I.V."/>
            <person name="Schmitt R."/>
            <person name="Kirk D."/>
            <person name="Rokhsar D.S."/>
        </authorList>
    </citation>
    <scope>NUCLEOTIDE SEQUENCE [LARGE SCALE GENOMIC DNA]</scope>
    <source>
        <strain evidence="3">f. Nagariensis / Eve</strain>
    </source>
</reference>
<dbReference type="AlphaFoldDB" id="D8U3J9"/>
<evidence type="ECO:0000313" key="3">
    <source>
        <dbReference type="Proteomes" id="UP000001058"/>
    </source>
</evidence>
<organism evidence="3">
    <name type="scientific">Volvox carteri f. nagariensis</name>
    <dbReference type="NCBI Taxonomy" id="3068"/>
    <lineage>
        <taxon>Eukaryota</taxon>
        <taxon>Viridiplantae</taxon>
        <taxon>Chlorophyta</taxon>
        <taxon>core chlorophytes</taxon>
        <taxon>Chlorophyceae</taxon>
        <taxon>CS clade</taxon>
        <taxon>Chlamydomonadales</taxon>
        <taxon>Volvocaceae</taxon>
        <taxon>Volvox</taxon>
    </lineage>
</organism>
<dbReference type="GeneID" id="9622179"/>
<accession>D8U3J9</accession>
<feature type="compositionally biased region" description="Basic and acidic residues" evidence="1">
    <location>
        <begin position="49"/>
        <end position="63"/>
    </location>
</feature>
<dbReference type="RefSeq" id="XP_002953235.1">
    <property type="nucleotide sequence ID" value="XM_002953189.1"/>
</dbReference>
<feature type="compositionally biased region" description="Low complexity" evidence="1">
    <location>
        <begin position="28"/>
        <end position="40"/>
    </location>
</feature>
<proteinExistence type="predicted"/>
<evidence type="ECO:0000313" key="2">
    <source>
        <dbReference type="EMBL" id="EFJ45834.1"/>
    </source>
</evidence>
<dbReference type="Proteomes" id="UP000001058">
    <property type="component" value="Unassembled WGS sequence"/>
</dbReference>
<evidence type="ECO:0000256" key="1">
    <source>
        <dbReference type="SAM" id="MobiDB-lite"/>
    </source>
</evidence>
<feature type="region of interest" description="Disordered" evidence="1">
    <location>
        <begin position="28"/>
        <end position="72"/>
    </location>
</feature>
<gene>
    <name evidence="2" type="ORF">VOLCADRAFT_93968</name>
</gene>